<name>A0A0A9YEZ7_LYGHE</name>
<reference evidence="9" key="3">
    <citation type="journal article" date="2016" name="Gigascience">
        <title>De novo construction of an expanded transcriptome assembly for the western tarnished plant bug, Lygus hesperus.</title>
        <authorList>
            <person name="Tassone E.E."/>
            <person name="Geib S.M."/>
            <person name="Hall B."/>
            <person name="Fabrick J.A."/>
            <person name="Brent C.S."/>
            <person name="Hull J.J."/>
        </authorList>
    </citation>
    <scope>NUCLEOTIDE SEQUENCE</scope>
</reference>
<dbReference type="EMBL" id="GDHC01018193">
    <property type="protein sequence ID" value="JAQ00436.1"/>
    <property type="molecule type" value="Transcribed_RNA"/>
</dbReference>
<keyword evidence="6 7" id="KW-0472">Membrane</keyword>
<keyword evidence="5 7" id="KW-1133">Transmembrane helix</keyword>
<evidence type="ECO:0000256" key="1">
    <source>
        <dbReference type="ARBA" id="ARBA00004141"/>
    </source>
</evidence>
<evidence type="ECO:0000256" key="7">
    <source>
        <dbReference type="SAM" id="Phobius"/>
    </source>
</evidence>
<evidence type="ECO:0000256" key="3">
    <source>
        <dbReference type="ARBA" id="ARBA00022448"/>
    </source>
</evidence>
<evidence type="ECO:0000256" key="4">
    <source>
        <dbReference type="ARBA" id="ARBA00022692"/>
    </source>
</evidence>
<accession>A0A0A9YEZ7</accession>
<sequence length="244" mass="26907">MELLTLHPHVRLIPLRFRMFVALFLPFVELILLIAAPAAKLPSQKSAMVLIILVGIIGGFSKALCDSTINALSAPFPTKFMNGELWGLTISSLFMSVLQCILKASFGTTFHDNMTMSRVYFGIAIGFQVLTLIQFCLLSKNPYSHKYIAEFRALSNKTAEDVYNVEPYTNNHSNTTEATEDVHVLELEGASHRRESDVAADANVRSVKEVDAEIQTFGNAAVLKVSGDADNMYDRDQVGLITSS</sequence>
<proteinExistence type="inferred from homology"/>
<feature type="transmembrane region" description="Helical" evidence="7">
    <location>
        <begin position="118"/>
        <end position="138"/>
    </location>
</feature>
<dbReference type="AlphaFoldDB" id="A0A0A9YEZ7"/>
<organism evidence="8">
    <name type="scientific">Lygus hesperus</name>
    <name type="common">Western plant bug</name>
    <dbReference type="NCBI Taxonomy" id="30085"/>
    <lineage>
        <taxon>Eukaryota</taxon>
        <taxon>Metazoa</taxon>
        <taxon>Ecdysozoa</taxon>
        <taxon>Arthropoda</taxon>
        <taxon>Hexapoda</taxon>
        <taxon>Insecta</taxon>
        <taxon>Pterygota</taxon>
        <taxon>Neoptera</taxon>
        <taxon>Paraneoptera</taxon>
        <taxon>Hemiptera</taxon>
        <taxon>Heteroptera</taxon>
        <taxon>Panheteroptera</taxon>
        <taxon>Cimicomorpha</taxon>
        <taxon>Miridae</taxon>
        <taxon>Mirini</taxon>
        <taxon>Lygus</taxon>
    </lineage>
</organism>
<feature type="transmembrane region" description="Helical" evidence="7">
    <location>
        <begin position="45"/>
        <end position="65"/>
    </location>
</feature>
<protein>
    <submittedName>
        <fullName evidence="8">Uncharacterized protein</fullName>
    </submittedName>
</protein>
<keyword evidence="3" id="KW-0813">Transport</keyword>
<evidence type="ECO:0000256" key="6">
    <source>
        <dbReference type="ARBA" id="ARBA00023136"/>
    </source>
</evidence>
<dbReference type="InterPro" id="IPR002259">
    <property type="entry name" value="Eqnu_transpt"/>
</dbReference>
<gene>
    <name evidence="8" type="ORF">CM83_98810</name>
    <name evidence="9" type="ORF">g.96398</name>
</gene>
<feature type="transmembrane region" description="Helical" evidence="7">
    <location>
        <begin position="20"/>
        <end position="39"/>
    </location>
</feature>
<evidence type="ECO:0000313" key="9">
    <source>
        <dbReference type="EMBL" id="JAQ00436.1"/>
    </source>
</evidence>
<keyword evidence="4 7" id="KW-0812">Transmembrane</keyword>
<evidence type="ECO:0000256" key="2">
    <source>
        <dbReference type="ARBA" id="ARBA00007965"/>
    </source>
</evidence>
<dbReference type="PANTHER" id="PTHR10332">
    <property type="entry name" value="EQUILIBRATIVE NUCLEOSIDE TRANSPORTER"/>
    <property type="match status" value="1"/>
</dbReference>
<evidence type="ECO:0000313" key="8">
    <source>
        <dbReference type="EMBL" id="JAG29678.1"/>
    </source>
</evidence>
<comment type="similarity">
    <text evidence="2">Belongs to the SLC29A/ENT transporter (TC 2.A.57) family.</text>
</comment>
<dbReference type="EMBL" id="GBHO01013926">
    <property type="protein sequence ID" value="JAG29678.1"/>
    <property type="molecule type" value="Transcribed_RNA"/>
</dbReference>
<evidence type="ECO:0000256" key="5">
    <source>
        <dbReference type="ARBA" id="ARBA00022989"/>
    </source>
</evidence>
<dbReference type="PANTHER" id="PTHR10332:SF82">
    <property type="entry name" value="TRANSPORTER 2, PUTATIVE-RELATED"/>
    <property type="match status" value="1"/>
</dbReference>
<reference evidence="8" key="2">
    <citation type="submission" date="2014-07" db="EMBL/GenBank/DDBJ databases">
        <authorList>
            <person name="Hull J."/>
        </authorList>
    </citation>
    <scope>NUCLEOTIDE SEQUENCE</scope>
</reference>
<comment type="subcellular location">
    <subcellularLocation>
        <location evidence="1">Membrane</location>
        <topology evidence="1">Multi-pass membrane protein</topology>
    </subcellularLocation>
</comment>
<dbReference type="GO" id="GO:0005886">
    <property type="term" value="C:plasma membrane"/>
    <property type="evidence" value="ECO:0007669"/>
    <property type="project" value="TreeGrafter"/>
</dbReference>
<dbReference type="GO" id="GO:0005337">
    <property type="term" value="F:nucleoside transmembrane transporter activity"/>
    <property type="evidence" value="ECO:0007669"/>
    <property type="project" value="InterPro"/>
</dbReference>
<reference evidence="8" key="1">
    <citation type="journal article" date="2014" name="PLoS ONE">
        <title>Transcriptome-Based Identification of ABC Transporters in the Western Tarnished Plant Bug Lygus hesperus.</title>
        <authorList>
            <person name="Hull J.J."/>
            <person name="Chaney K."/>
            <person name="Geib S.M."/>
            <person name="Fabrick J.A."/>
            <person name="Brent C.S."/>
            <person name="Walsh D."/>
            <person name="Lavine L.C."/>
        </authorList>
    </citation>
    <scope>NUCLEOTIDE SEQUENCE</scope>
</reference>
<feature type="transmembrane region" description="Helical" evidence="7">
    <location>
        <begin position="85"/>
        <end position="106"/>
    </location>
</feature>